<gene>
    <name evidence="13" type="primary">LOC115887973</name>
</gene>
<dbReference type="OrthoDB" id="5953793at2759"/>
<comment type="subcellular location">
    <subcellularLocation>
        <location evidence="1">Membrane</location>
        <topology evidence="1">Multi-pass membrane protein</topology>
    </subcellularLocation>
</comment>
<evidence type="ECO:0000256" key="9">
    <source>
        <dbReference type="RuleBase" id="RU000688"/>
    </source>
</evidence>
<evidence type="ECO:0000313" key="12">
    <source>
        <dbReference type="Proteomes" id="UP000504635"/>
    </source>
</evidence>
<dbReference type="Gene3D" id="1.20.1070.10">
    <property type="entry name" value="Rhodopsin 7-helix transmembrane proteins"/>
    <property type="match status" value="1"/>
</dbReference>
<dbReference type="PANTHER" id="PTHR45695">
    <property type="entry name" value="LEUCOKININ RECEPTOR-RELATED"/>
    <property type="match status" value="1"/>
</dbReference>
<evidence type="ECO:0000259" key="11">
    <source>
        <dbReference type="PROSITE" id="PS50262"/>
    </source>
</evidence>
<dbReference type="Pfam" id="PF00001">
    <property type="entry name" value="7tm_1"/>
    <property type="match status" value="1"/>
</dbReference>
<sequence>MNSTFFEKYGQDMVQTNLTLSEEVVQGFLRKNNFAVVGLYGVLFPVAVIANVLLIVTVVRDRFMQNVTNYFLVNLSVADLLVAVICMPTAAWRAYTDDFRFGEFTCKISVYLQCIAVASSIFTITAMAVDRSTAIIRPFFRCFNKTTTILVIMFLWTASLILFSPNLWIASLSIISVQYSSHNSTSEVAMCRMDWADFPVPRHVIGIIWFTFMFAVPGFIMTIAYAMMGKTLCTPIPQFDNTESACIQQRNRLMKSRKRVACILLLLAFVFAGCWLPYHIMSLITDTTTQAVVEYRVVVQMDTINAYLLLLGHANSALNPIIYCALSRNFRNSIKQLLRTRITFRKRRNQMNNLALDSSGSGFLVPSLRKSVPLLNQHTINRLRRQSSSQKTTKTCAV</sequence>
<dbReference type="KEGG" id="soy:115887973"/>
<reference evidence="13" key="1">
    <citation type="submission" date="2025-08" db="UniProtKB">
        <authorList>
            <consortium name="RefSeq"/>
        </authorList>
    </citation>
    <scope>IDENTIFICATION</scope>
    <source>
        <tissue evidence="13">Gonads</tissue>
    </source>
</reference>
<organism evidence="12 13">
    <name type="scientific">Sitophilus oryzae</name>
    <name type="common">Rice weevil</name>
    <name type="synonym">Curculio oryzae</name>
    <dbReference type="NCBI Taxonomy" id="7048"/>
    <lineage>
        <taxon>Eukaryota</taxon>
        <taxon>Metazoa</taxon>
        <taxon>Ecdysozoa</taxon>
        <taxon>Arthropoda</taxon>
        <taxon>Hexapoda</taxon>
        <taxon>Insecta</taxon>
        <taxon>Pterygota</taxon>
        <taxon>Neoptera</taxon>
        <taxon>Endopterygota</taxon>
        <taxon>Coleoptera</taxon>
        <taxon>Polyphaga</taxon>
        <taxon>Cucujiformia</taxon>
        <taxon>Curculionidae</taxon>
        <taxon>Dryophthorinae</taxon>
        <taxon>Sitophilus</taxon>
    </lineage>
</organism>
<feature type="domain" description="G-protein coupled receptors family 1 profile" evidence="11">
    <location>
        <begin position="50"/>
        <end position="323"/>
    </location>
</feature>
<keyword evidence="4 10" id="KW-1133">Transmembrane helix</keyword>
<protein>
    <submittedName>
        <fullName evidence="13">Neuropeptide FF receptor 2-like isoform X1</fullName>
    </submittedName>
</protein>
<feature type="transmembrane region" description="Helical" evidence="10">
    <location>
        <begin position="260"/>
        <end position="284"/>
    </location>
</feature>
<dbReference type="InterPro" id="IPR000611">
    <property type="entry name" value="NPY_rcpt"/>
</dbReference>
<feature type="transmembrane region" description="Helical" evidence="10">
    <location>
        <begin position="37"/>
        <end position="59"/>
    </location>
</feature>
<dbReference type="InterPro" id="IPR017452">
    <property type="entry name" value="GPCR_Rhodpsn_7TM"/>
</dbReference>
<dbReference type="PRINTS" id="PR00237">
    <property type="entry name" value="GPCRRHODOPSN"/>
</dbReference>
<keyword evidence="6 10" id="KW-0472">Membrane</keyword>
<keyword evidence="8 9" id="KW-0807">Transducer</keyword>
<comment type="similarity">
    <text evidence="2 9">Belongs to the G-protein coupled receptor 1 family.</text>
</comment>
<dbReference type="InterPro" id="IPR000276">
    <property type="entry name" value="GPCR_Rhodpsn"/>
</dbReference>
<dbReference type="InParanoid" id="A0A6J2YJ34"/>
<feature type="transmembrane region" description="Helical" evidence="10">
    <location>
        <begin position="149"/>
        <end position="175"/>
    </location>
</feature>
<evidence type="ECO:0000256" key="5">
    <source>
        <dbReference type="ARBA" id="ARBA00023040"/>
    </source>
</evidence>
<keyword evidence="3 9" id="KW-0812">Transmembrane</keyword>
<feature type="transmembrane region" description="Helical" evidence="10">
    <location>
        <begin position="110"/>
        <end position="129"/>
    </location>
</feature>
<evidence type="ECO:0000256" key="6">
    <source>
        <dbReference type="ARBA" id="ARBA00023136"/>
    </source>
</evidence>
<dbReference type="RefSeq" id="XP_030763407.1">
    <property type="nucleotide sequence ID" value="XM_030907547.1"/>
</dbReference>
<dbReference type="GeneID" id="115887973"/>
<dbReference type="Proteomes" id="UP000504635">
    <property type="component" value="Unplaced"/>
</dbReference>
<evidence type="ECO:0000256" key="1">
    <source>
        <dbReference type="ARBA" id="ARBA00004141"/>
    </source>
</evidence>
<proteinExistence type="inferred from homology"/>
<feature type="transmembrane region" description="Helical" evidence="10">
    <location>
        <begin position="304"/>
        <end position="326"/>
    </location>
</feature>
<dbReference type="CDD" id="cd14993">
    <property type="entry name" value="7tmA_CCKR-like"/>
    <property type="match status" value="1"/>
</dbReference>
<keyword evidence="5 9" id="KW-0297">G-protein coupled receptor</keyword>
<accession>A0A6J2YJ34</accession>
<feature type="transmembrane region" description="Helical" evidence="10">
    <location>
        <begin position="203"/>
        <end position="226"/>
    </location>
</feature>
<evidence type="ECO:0000256" key="7">
    <source>
        <dbReference type="ARBA" id="ARBA00023170"/>
    </source>
</evidence>
<evidence type="ECO:0000313" key="13">
    <source>
        <dbReference type="RefSeq" id="XP_030763407.1"/>
    </source>
</evidence>
<dbReference type="GO" id="GO:0004983">
    <property type="term" value="F:neuropeptide Y receptor activity"/>
    <property type="evidence" value="ECO:0007669"/>
    <property type="project" value="InterPro"/>
</dbReference>
<dbReference type="PANTHER" id="PTHR45695:SF15">
    <property type="entry name" value="OPSIN RH2"/>
    <property type="match status" value="1"/>
</dbReference>
<evidence type="ECO:0000256" key="2">
    <source>
        <dbReference type="ARBA" id="ARBA00010663"/>
    </source>
</evidence>
<dbReference type="AlphaFoldDB" id="A0A6J2YJ34"/>
<dbReference type="PRINTS" id="PR01012">
    <property type="entry name" value="NRPEPTIDEYR"/>
</dbReference>
<evidence type="ECO:0000256" key="10">
    <source>
        <dbReference type="SAM" id="Phobius"/>
    </source>
</evidence>
<dbReference type="PROSITE" id="PS00237">
    <property type="entry name" value="G_PROTEIN_RECEP_F1_1"/>
    <property type="match status" value="1"/>
</dbReference>
<feature type="transmembrane region" description="Helical" evidence="10">
    <location>
        <begin position="71"/>
        <end position="90"/>
    </location>
</feature>
<evidence type="ECO:0000256" key="8">
    <source>
        <dbReference type="ARBA" id="ARBA00023224"/>
    </source>
</evidence>
<name>A0A6J2YJ34_SITOR</name>
<keyword evidence="12" id="KW-1185">Reference proteome</keyword>
<keyword evidence="7 9" id="KW-0675">Receptor</keyword>
<dbReference type="PROSITE" id="PS50262">
    <property type="entry name" value="G_PROTEIN_RECEP_F1_2"/>
    <property type="match status" value="1"/>
</dbReference>
<evidence type="ECO:0000256" key="3">
    <source>
        <dbReference type="ARBA" id="ARBA00022692"/>
    </source>
</evidence>
<dbReference type="SUPFAM" id="SSF81321">
    <property type="entry name" value="Family A G protein-coupled receptor-like"/>
    <property type="match status" value="1"/>
</dbReference>
<dbReference type="GO" id="GO:0005886">
    <property type="term" value="C:plasma membrane"/>
    <property type="evidence" value="ECO:0007669"/>
    <property type="project" value="TreeGrafter"/>
</dbReference>
<evidence type="ECO:0000256" key="4">
    <source>
        <dbReference type="ARBA" id="ARBA00022989"/>
    </source>
</evidence>